<keyword evidence="4" id="KW-1185">Reference proteome</keyword>
<comment type="caution">
    <text evidence="3">The sequence shown here is derived from an EMBL/GenBank/DDBJ whole genome shotgun (WGS) entry which is preliminary data.</text>
</comment>
<dbReference type="AlphaFoldDB" id="A0A7W6WMD3"/>
<dbReference type="CDD" id="cd04186">
    <property type="entry name" value="GT_2_like_c"/>
    <property type="match status" value="1"/>
</dbReference>
<dbReference type="InterPro" id="IPR029044">
    <property type="entry name" value="Nucleotide-diphossugar_trans"/>
</dbReference>
<organism evidence="3 4">
    <name type="scientific">Roseospira goensis</name>
    <dbReference type="NCBI Taxonomy" id="391922"/>
    <lineage>
        <taxon>Bacteria</taxon>
        <taxon>Pseudomonadati</taxon>
        <taxon>Pseudomonadota</taxon>
        <taxon>Alphaproteobacteria</taxon>
        <taxon>Rhodospirillales</taxon>
        <taxon>Rhodospirillaceae</taxon>
        <taxon>Roseospira</taxon>
    </lineage>
</organism>
<feature type="domain" description="Glycosyltransferase 2-like" evidence="2">
    <location>
        <begin position="83"/>
        <end position="228"/>
    </location>
</feature>
<dbReference type="RefSeq" id="WP_184437937.1">
    <property type="nucleotide sequence ID" value="NZ_JACIGI010000054.1"/>
</dbReference>
<keyword evidence="3" id="KW-0808">Transferase</keyword>
<dbReference type="Proteomes" id="UP000555728">
    <property type="component" value="Unassembled WGS sequence"/>
</dbReference>
<dbReference type="PANTHER" id="PTHR43179">
    <property type="entry name" value="RHAMNOSYLTRANSFERASE WBBL"/>
    <property type="match status" value="1"/>
</dbReference>
<accession>A0A7W6WMD3</accession>
<gene>
    <name evidence="3" type="ORF">GGD88_003576</name>
</gene>
<protein>
    <submittedName>
        <fullName evidence="3">GT2 family glycosyltransferase</fullName>
    </submittedName>
</protein>
<feature type="compositionally biased region" description="Polar residues" evidence="1">
    <location>
        <begin position="645"/>
        <end position="655"/>
    </location>
</feature>
<dbReference type="GO" id="GO:0016757">
    <property type="term" value="F:glycosyltransferase activity"/>
    <property type="evidence" value="ECO:0007669"/>
    <property type="project" value="UniProtKB-KW"/>
</dbReference>
<evidence type="ECO:0000256" key="1">
    <source>
        <dbReference type="SAM" id="MobiDB-lite"/>
    </source>
</evidence>
<dbReference type="EMBL" id="JACIGI010000054">
    <property type="protein sequence ID" value="MBB4287819.1"/>
    <property type="molecule type" value="Genomic_DNA"/>
</dbReference>
<feature type="region of interest" description="Disordered" evidence="1">
    <location>
        <begin position="616"/>
        <end position="662"/>
    </location>
</feature>
<dbReference type="InterPro" id="IPR001173">
    <property type="entry name" value="Glyco_trans_2-like"/>
</dbReference>
<dbReference type="PANTHER" id="PTHR43179:SF7">
    <property type="entry name" value="RHAMNOSYLTRANSFERASE WBBL"/>
    <property type="match status" value="1"/>
</dbReference>
<feature type="compositionally biased region" description="Low complexity" evidence="1">
    <location>
        <begin position="619"/>
        <end position="643"/>
    </location>
</feature>
<feature type="domain" description="Glycosyltransferase 2-like" evidence="2">
    <location>
        <begin position="343"/>
        <end position="466"/>
    </location>
</feature>
<name>A0A7W6WMD3_9PROT</name>
<proteinExistence type="predicted"/>
<evidence type="ECO:0000313" key="3">
    <source>
        <dbReference type="EMBL" id="MBB4287819.1"/>
    </source>
</evidence>
<sequence length="662" mass="73440">MLQAYVRMLRRDAPGTLRKTVHVLRREGLDGIRRRVDFDALLPRRFRKDRYQKWILYFEPSSLTAPKVVAREIAALRQRPLFSVLMPVHNPPEDLLAEAIESVRRQSYPDWELCITDDASTEPHVARVLQDAAKRDSRIKVHRRAENGHISAASNDALAMASGGHVVLLDHDDALHRHALYWVARELDAHPDADLIYSDEDKIDMEGRRHDPHFKSDWNPDLMLSYNMVSHIGVYRTALVRDLGGFRSAFDGAQDYDLALRVSEHTTPERIRHIPRVLYHWRAAPGSCARDPMAKDYAHHRARAAVAEHLARTGHPDARVEVGYAPFVHRVVYPLPTPAPAVSIIIPTKDRADLLAQCVDSVLERTTYPGPFEVLVVNNRSEKPETFALFDRLRQDPRVRVEDWDHPYNYAALNNWAVGRTDAPMLAFLNNDTEVITPGWLDEMVRHALRDAVGPVGARLLYPDGAVQHAGIVIGLGGVAGNAHVGVQRDSAGYAGRARVTQDYSAVTAACLVMRRTVFEALEGFDAEAFGIAFNDVDLCLRAVAAGWRCVYTPDAELYHHESATLGVPSSPQRRAQFAREVEAMQDRWADLIAHDPAYSPNLSLDTPWFEIAGRKRAPSTSAAGGAGAAGSHAPSGSPSRSPTKPGTKSGTKPGTKSGRAA</sequence>
<dbReference type="Pfam" id="PF00535">
    <property type="entry name" value="Glycos_transf_2"/>
    <property type="match status" value="2"/>
</dbReference>
<evidence type="ECO:0000313" key="4">
    <source>
        <dbReference type="Proteomes" id="UP000555728"/>
    </source>
</evidence>
<dbReference type="CDD" id="cd04184">
    <property type="entry name" value="GT2_RfbC_Mx_like"/>
    <property type="match status" value="1"/>
</dbReference>
<evidence type="ECO:0000259" key="2">
    <source>
        <dbReference type="Pfam" id="PF00535"/>
    </source>
</evidence>
<reference evidence="3 4" key="1">
    <citation type="submission" date="2020-08" db="EMBL/GenBank/DDBJ databases">
        <title>Genome sequencing of Purple Non-Sulfur Bacteria from various extreme environments.</title>
        <authorList>
            <person name="Mayer M."/>
        </authorList>
    </citation>
    <scope>NUCLEOTIDE SEQUENCE [LARGE SCALE GENOMIC DNA]</scope>
    <source>
        <strain evidence="3 4">JA135</strain>
    </source>
</reference>
<dbReference type="Gene3D" id="3.90.550.10">
    <property type="entry name" value="Spore Coat Polysaccharide Biosynthesis Protein SpsA, Chain A"/>
    <property type="match status" value="2"/>
</dbReference>
<dbReference type="SUPFAM" id="SSF53448">
    <property type="entry name" value="Nucleotide-diphospho-sugar transferases"/>
    <property type="match status" value="2"/>
</dbReference>